<sequence>MLSAGWVQSPGHPRGYDPYSNLTWKKCASTGHKITLTLIHLDLEESYECEDDALKLFADEVLLFTLCGRKSMKELQASVNPFLHSSSGGCLSVLFLADYSNTERHTGFRGFYTIQDVDECKDPQNECTQLCNNYIGGYRCFCRPGYILDSDKHTCQVSCSEDHTGSQEGVLMSPDWPEPYPENSVCFYTLAVEEGLQFELTFVGVFDVEKENGQCIDSLTIKPLYGGVQTFCGRDVPPSLLTRSQRVEIIFRTDYKGANQGFSLSYKTRGAPVANPSLTLNKYTLHSGQILTKDLPKCEPVCGINTDASFGGRVFGGKPALIKQIPWQLFHKKSPRGGASLINDYWALTAAHVVDGYETTTMNWLGAIVDGKSENPVSMETEKIIIHPNYQRVDRDSPSNYDNDIALIKMSTRVPIGPHIRPVCLPEKTNEPVKEGTISGFGRIKDEKISKYLLYGHVQIYPLGECYSEGLPVTDNMICAGGDEVDSCQGDSGGPLFSPVLGYGSPDKPYRLTGIVSWGPIGCGNKSLKGYYTKVQNYLDWIKETMEKN</sequence>
<dbReference type="Gene3D" id="2.40.10.10">
    <property type="entry name" value="Trypsin-like serine proteases"/>
    <property type="match status" value="1"/>
</dbReference>
<feature type="binding site" evidence="15">
    <location>
        <position position="217"/>
    </location>
    <ligand>
        <name>Ca(2+)</name>
        <dbReference type="ChEBI" id="CHEBI:29108"/>
        <label>3</label>
    </ligand>
</feature>
<accession>A0A8C1LTE9</accession>
<dbReference type="PANTHER" id="PTHR24255:SF29">
    <property type="entry name" value="COMPLEMENT COMPONENT 1, S SUBCOMPONENT"/>
    <property type="match status" value="1"/>
</dbReference>
<reference evidence="21" key="2">
    <citation type="submission" date="2025-09" db="UniProtKB">
        <authorList>
            <consortium name="Ensembl"/>
        </authorList>
    </citation>
    <scope>IDENTIFICATION</scope>
</reference>
<dbReference type="InterPro" id="IPR000859">
    <property type="entry name" value="CUB_dom"/>
</dbReference>
<keyword evidence="5" id="KW-0645">Protease</keyword>
<dbReference type="SMART" id="SM00020">
    <property type="entry name" value="Tryp_SPc"/>
    <property type="match status" value="1"/>
</dbReference>
<proteinExistence type="predicted"/>
<evidence type="ECO:0000256" key="15">
    <source>
        <dbReference type="PIRSR" id="PIRSR001155-4"/>
    </source>
</evidence>
<keyword evidence="7" id="KW-0732">Signal</keyword>
<evidence type="ECO:0000256" key="12">
    <source>
        <dbReference type="ARBA" id="ARBA00023180"/>
    </source>
</evidence>
<feature type="binding site" evidence="15">
    <location>
        <position position="209"/>
    </location>
    <ligand>
        <name>Ca(2+)</name>
        <dbReference type="ChEBI" id="CHEBI:29108"/>
        <label>3</label>
    </ligand>
</feature>
<feature type="binding site" evidence="15">
    <location>
        <position position="44"/>
    </location>
    <ligand>
        <name>Ca(2+)</name>
        <dbReference type="ChEBI" id="CHEBI:29108"/>
        <label>1</label>
    </ligand>
</feature>
<feature type="disulfide bond" evidence="13 16">
    <location>
        <begin position="159"/>
        <end position="186"/>
    </location>
</feature>
<keyword evidence="22" id="KW-1185">Reference proteome</keyword>
<evidence type="ECO:0000259" key="18">
    <source>
        <dbReference type="PROSITE" id="PS01180"/>
    </source>
</evidence>
<dbReference type="AlphaFoldDB" id="A0A8C1LTE9"/>
<feature type="modified residue" description="(3R)-3-hydroxyasparagine" evidence="14">
    <location>
        <position position="133"/>
    </location>
</feature>
<feature type="binding site" evidence="15">
    <location>
        <position position="133"/>
    </location>
    <ligand>
        <name>Ca(2+)</name>
        <dbReference type="ChEBI" id="CHEBI:29108"/>
        <label>2</label>
    </ligand>
</feature>
<name>A0A8C1LTE9_CYPCA</name>
<feature type="domain" description="CUB" evidence="18">
    <location>
        <begin position="1"/>
        <end position="115"/>
    </location>
</feature>
<keyword evidence="2" id="KW-0964">Secreted</keyword>
<dbReference type="PROSITE" id="PS01180">
    <property type="entry name" value="CUB"/>
    <property type="match status" value="2"/>
</dbReference>
<feature type="disulfide bond" evidence="13">
    <location>
        <begin position="127"/>
        <end position="140"/>
    </location>
</feature>
<feature type="domain" description="CUB" evidence="18">
    <location>
        <begin position="159"/>
        <end position="269"/>
    </location>
</feature>
<comment type="subcellular location">
    <subcellularLocation>
        <location evidence="1">Secreted</location>
    </subcellularLocation>
</comment>
<dbReference type="FunFam" id="2.40.10.10:FF:000054">
    <property type="entry name" value="Complement C1r subcomponent"/>
    <property type="match status" value="1"/>
</dbReference>
<dbReference type="PANTHER" id="PTHR24255">
    <property type="entry name" value="COMPLEMENT COMPONENT 1, S SUBCOMPONENT-RELATED"/>
    <property type="match status" value="1"/>
</dbReference>
<evidence type="ECO:0000256" key="7">
    <source>
        <dbReference type="ARBA" id="ARBA00022729"/>
    </source>
</evidence>
<dbReference type="FunFam" id="2.10.25.10:FF:000059">
    <property type="entry name" value="Mannan-binding lectin serine protease 1"/>
    <property type="match status" value="1"/>
</dbReference>
<dbReference type="SMART" id="SM00042">
    <property type="entry name" value="CUB"/>
    <property type="match status" value="2"/>
</dbReference>
<dbReference type="PROSITE" id="PS50026">
    <property type="entry name" value="EGF_3"/>
    <property type="match status" value="1"/>
</dbReference>
<dbReference type="GO" id="GO:0031638">
    <property type="term" value="P:zymogen activation"/>
    <property type="evidence" value="ECO:0007669"/>
    <property type="project" value="TreeGrafter"/>
</dbReference>
<keyword evidence="9" id="KW-0378">Hydrolase</keyword>
<dbReference type="InterPro" id="IPR049883">
    <property type="entry name" value="NOTCH1_EGF-like"/>
</dbReference>
<dbReference type="InterPro" id="IPR000742">
    <property type="entry name" value="EGF"/>
</dbReference>
<feature type="domain" description="EGF-like" evidence="19">
    <location>
        <begin position="116"/>
        <end position="156"/>
    </location>
</feature>
<keyword evidence="4" id="KW-0768">Sushi</keyword>
<comment type="caution">
    <text evidence="17">Lacks conserved residue(s) required for the propagation of feature annotation.</text>
</comment>
<reference evidence="21" key="1">
    <citation type="submission" date="2025-08" db="UniProtKB">
        <authorList>
            <consortium name="Ensembl"/>
        </authorList>
    </citation>
    <scope>IDENTIFICATION</scope>
</reference>
<evidence type="ECO:0000256" key="17">
    <source>
        <dbReference type="PROSITE-ProRule" id="PRU00076"/>
    </source>
</evidence>
<dbReference type="Pfam" id="PF07645">
    <property type="entry name" value="EGF_CA"/>
    <property type="match status" value="1"/>
</dbReference>
<organism evidence="21 22">
    <name type="scientific">Cyprinus carpio</name>
    <name type="common">Common carp</name>
    <dbReference type="NCBI Taxonomy" id="7962"/>
    <lineage>
        <taxon>Eukaryota</taxon>
        <taxon>Metazoa</taxon>
        <taxon>Chordata</taxon>
        <taxon>Craniata</taxon>
        <taxon>Vertebrata</taxon>
        <taxon>Euteleostomi</taxon>
        <taxon>Actinopterygii</taxon>
        <taxon>Neopterygii</taxon>
        <taxon>Teleostei</taxon>
        <taxon>Ostariophysi</taxon>
        <taxon>Cypriniformes</taxon>
        <taxon>Cyprinidae</taxon>
        <taxon>Cyprininae</taxon>
        <taxon>Cyprinus</taxon>
    </lineage>
</organism>
<evidence type="ECO:0000256" key="14">
    <source>
        <dbReference type="PIRSR" id="PIRSR001155-3"/>
    </source>
</evidence>
<dbReference type="Ensembl" id="ENSCCRT00010073384.1">
    <property type="protein sequence ID" value="ENSCCRP00010066536.1"/>
    <property type="gene ID" value="ENSCCRG00010028602.1"/>
</dbReference>
<evidence type="ECO:0000256" key="16">
    <source>
        <dbReference type="PROSITE-ProRule" id="PRU00059"/>
    </source>
</evidence>
<evidence type="ECO:0000313" key="22">
    <source>
        <dbReference type="Proteomes" id="UP000694427"/>
    </source>
</evidence>
<evidence type="ECO:0000256" key="8">
    <source>
        <dbReference type="ARBA" id="ARBA00022737"/>
    </source>
</evidence>
<dbReference type="PIRSF" id="PIRSF001155">
    <property type="entry name" value="C1r_C1s_MASP"/>
    <property type="match status" value="1"/>
</dbReference>
<evidence type="ECO:0000259" key="19">
    <source>
        <dbReference type="PROSITE" id="PS50026"/>
    </source>
</evidence>
<feature type="binding site" evidence="15">
    <location>
        <position position="254"/>
    </location>
    <ligand>
        <name>Ca(2+)</name>
        <dbReference type="ChEBI" id="CHEBI:29108"/>
        <label>3</label>
    </ligand>
</feature>
<feature type="binding site" evidence="15">
    <location>
        <position position="116"/>
    </location>
    <ligand>
        <name>Ca(2+)</name>
        <dbReference type="ChEBI" id="CHEBI:29108"/>
        <label>2</label>
    </ligand>
</feature>
<dbReference type="InterPro" id="IPR018097">
    <property type="entry name" value="EGF_Ca-bd_CS"/>
</dbReference>
<keyword evidence="10" id="KW-0399">Innate immunity</keyword>
<evidence type="ECO:0000259" key="20">
    <source>
        <dbReference type="PROSITE" id="PS50240"/>
    </source>
</evidence>
<dbReference type="SUPFAM" id="SSF50494">
    <property type="entry name" value="Trypsin-like serine proteases"/>
    <property type="match status" value="1"/>
</dbReference>
<dbReference type="PROSITE" id="PS50240">
    <property type="entry name" value="TRYPSIN_DOM"/>
    <property type="match status" value="1"/>
</dbReference>
<evidence type="ECO:0000256" key="1">
    <source>
        <dbReference type="ARBA" id="ARBA00004613"/>
    </source>
</evidence>
<feature type="disulfide bond" evidence="13">
    <location>
        <begin position="142"/>
        <end position="155"/>
    </location>
</feature>
<keyword evidence="10" id="KW-0180">Complement pathway</keyword>
<dbReference type="PROSITE" id="PS01186">
    <property type="entry name" value="EGF_2"/>
    <property type="match status" value="1"/>
</dbReference>
<dbReference type="Gene3D" id="2.10.25.10">
    <property type="entry name" value="Laminin"/>
    <property type="match status" value="1"/>
</dbReference>
<dbReference type="GO" id="GO:0072562">
    <property type="term" value="C:blood microparticle"/>
    <property type="evidence" value="ECO:0007669"/>
    <property type="project" value="TreeGrafter"/>
</dbReference>
<evidence type="ECO:0000256" key="3">
    <source>
        <dbReference type="ARBA" id="ARBA00022536"/>
    </source>
</evidence>
<dbReference type="SUPFAM" id="SSF49854">
    <property type="entry name" value="Spermadhesin, CUB domain"/>
    <property type="match status" value="2"/>
</dbReference>
<dbReference type="Pfam" id="PF00431">
    <property type="entry name" value="CUB"/>
    <property type="match status" value="2"/>
</dbReference>
<feature type="disulfide bond" evidence="13">
    <location>
        <begin position="49"/>
        <end position="67"/>
    </location>
</feature>
<keyword evidence="14" id="KW-0379">Hydroxylation</keyword>
<dbReference type="GO" id="GO:0006958">
    <property type="term" value="P:complement activation, classical pathway"/>
    <property type="evidence" value="ECO:0007669"/>
    <property type="project" value="UniProtKB-KW"/>
</dbReference>
<dbReference type="PROSITE" id="PS00010">
    <property type="entry name" value="ASX_HYDROXYL"/>
    <property type="match status" value="1"/>
</dbReference>
<evidence type="ECO:0000256" key="13">
    <source>
        <dbReference type="PIRSR" id="PIRSR001155-2"/>
    </source>
</evidence>
<keyword evidence="12" id="KW-0325">Glycoprotein</keyword>
<dbReference type="CDD" id="cd00054">
    <property type="entry name" value="EGF_CA"/>
    <property type="match status" value="1"/>
</dbReference>
<evidence type="ECO:0000256" key="10">
    <source>
        <dbReference type="ARBA" id="ARBA00022875"/>
    </source>
</evidence>
<evidence type="ECO:0000256" key="6">
    <source>
        <dbReference type="ARBA" id="ARBA00022723"/>
    </source>
</evidence>
<evidence type="ECO:0000256" key="5">
    <source>
        <dbReference type="ARBA" id="ARBA00022670"/>
    </source>
</evidence>
<dbReference type="InterPro" id="IPR033116">
    <property type="entry name" value="TRYPSIN_SER"/>
</dbReference>
<feature type="disulfide bond" evidence="13">
    <location>
        <begin position="215"/>
        <end position="232"/>
    </location>
</feature>
<evidence type="ECO:0000256" key="2">
    <source>
        <dbReference type="ARBA" id="ARBA00022525"/>
    </source>
</evidence>
<dbReference type="PROSITE" id="PS01187">
    <property type="entry name" value="EGF_CA"/>
    <property type="match status" value="1"/>
</dbReference>
<dbReference type="PROSITE" id="PS00135">
    <property type="entry name" value="TRYPSIN_SER"/>
    <property type="match status" value="1"/>
</dbReference>
<evidence type="ECO:0000256" key="4">
    <source>
        <dbReference type="ARBA" id="ARBA00022659"/>
    </source>
</evidence>
<comment type="PTM">
    <text evidence="14">The iron and 2-oxoglutarate dependent 3-hydroxylation of aspartate and asparagine is (R) stereospecific within EGF domains.</text>
</comment>
<keyword evidence="3 17" id="KW-0245">EGF-like domain</keyword>
<dbReference type="InterPro" id="IPR009003">
    <property type="entry name" value="Peptidase_S1_PA"/>
</dbReference>
<feature type="binding site" evidence="15">
    <location>
        <position position="98"/>
    </location>
    <ligand>
        <name>Ca(2+)</name>
        <dbReference type="ChEBI" id="CHEBI:29108"/>
        <label>1</label>
    </ligand>
</feature>
<dbReference type="InterPro" id="IPR024175">
    <property type="entry name" value="Pept_S1A_C1r/C1S/mannan-bd"/>
</dbReference>
<keyword evidence="8" id="KW-0677">Repeat</keyword>
<feature type="binding site" evidence="15">
    <location>
        <position position="52"/>
    </location>
    <ligand>
        <name>Ca(2+)</name>
        <dbReference type="ChEBI" id="CHEBI:29108"/>
        <label>1</label>
    </ligand>
</feature>
<protein>
    <submittedName>
        <fullName evidence="21">Complement component 1, s subcomponent</fullName>
    </submittedName>
</protein>
<dbReference type="FunFam" id="2.60.120.290:FF:000101">
    <property type="entry name" value="Complement component 1, s subcomponent"/>
    <property type="match status" value="1"/>
</dbReference>
<feature type="disulfide bond" evidence="13">
    <location>
        <begin position="466"/>
        <end position="479"/>
    </location>
</feature>
<dbReference type="GO" id="GO:0005509">
    <property type="term" value="F:calcium ion binding"/>
    <property type="evidence" value="ECO:0007669"/>
    <property type="project" value="InterPro"/>
</dbReference>
<feature type="disulfide bond" evidence="13">
    <location>
        <begin position="120"/>
        <end position="131"/>
    </location>
</feature>
<dbReference type="InterPro" id="IPR001254">
    <property type="entry name" value="Trypsin_dom"/>
</dbReference>
<keyword evidence="11 13" id="KW-1015">Disulfide bond</keyword>
<keyword evidence="15" id="KW-0106">Calcium</keyword>
<feature type="binding site" evidence="15">
    <location>
        <position position="100"/>
    </location>
    <ligand>
        <name>Ca(2+)</name>
        <dbReference type="ChEBI" id="CHEBI:29108"/>
        <label>1</label>
    </ligand>
</feature>
<evidence type="ECO:0000256" key="9">
    <source>
        <dbReference type="ARBA" id="ARBA00022801"/>
    </source>
</evidence>
<dbReference type="PRINTS" id="PR00722">
    <property type="entry name" value="CHYMOTRYPSIN"/>
</dbReference>
<dbReference type="SMART" id="SM00181">
    <property type="entry name" value="EGF"/>
    <property type="match status" value="1"/>
</dbReference>
<feature type="binding site" evidence="15">
    <location>
        <position position="117"/>
    </location>
    <ligand>
        <name>Ca(2+)</name>
        <dbReference type="ChEBI" id="CHEBI:29108"/>
        <label>2</label>
    </ligand>
</feature>
<feature type="binding site" evidence="15">
    <location>
        <position position="137"/>
    </location>
    <ligand>
        <name>Ca(2+)</name>
        <dbReference type="ChEBI" id="CHEBI:29108"/>
        <label>2</label>
    </ligand>
</feature>
<dbReference type="SUPFAM" id="SSF57196">
    <property type="entry name" value="EGF/Laminin"/>
    <property type="match status" value="1"/>
</dbReference>
<dbReference type="CDD" id="cd00041">
    <property type="entry name" value="CUB"/>
    <property type="match status" value="2"/>
</dbReference>
<feature type="domain" description="Peptidase S1" evidence="20">
    <location>
        <begin position="314"/>
        <end position="547"/>
    </location>
</feature>
<dbReference type="InterPro" id="IPR035914">
    <property type="entry name" value="Sperma_CUB_dom_sf"/>
</dbReference>
<dbReference type="InterPro" id="IPR000152">
    <property type="entry name" value="EGF-type_Asp/Asn_hydroxyl_site"/>
</dbReference>
<evidence type="ECO:0000313" key="21">
    <source>
        <dbReference type="Ensembl" id="ENSCCRP00010066536.1"/>
    </source>
</evidence>
<keyword evidence="6 15" id="KW-0479">Metal-binding</keyword>
<dbReference type="Pfam" id="PF00089">
    <property type="entry name" value="Trypsin"/>
    <property type="match status" value="1"/>
</dbReference>
<dbReference type="InterPro" id="IPR043504">
    <property type="entry name" value="Peptidase_S1_PA_chymotrypsin"/>
</dbReference>
<dbReference type="Gene3D" id="2.60.120.290">
    <property type="entry name" value="Spermadhesin, CUB domain"/>
    <property type="match status" value="2"/>
</dbReference>
<feature type="binding site" evidence="15">
    <location>
        <position position="134"/>
    </location>
    <ligand>
        <name>Ca(2+)</name>
        <dbReference type="ChEBI" id="CHEBI:29108"/>
        <label>2</label>
    </ligand>
</feature>
<dbReference type="GO" id="GO:0004252">
    <property type="term" value="F:serine-type endopeptidase activity"/>
    <property type="evidence" value="ECO:0007669"/>
    <property type="project" value="InterPro"/>
</dbReference>
<dbReference type="CDD" id="cd00190">
    <property type="entry name" value="Tryp_SPc"/>
    <property type="match status" value="1"/>
</dbReference>
<keyword evidence="10" id="KW-0391">Immunity</keyword>
<dbReference type="SMART" id="SM00179">
    <property type="entry name" value="EGF_CA"/>
    <property type="match status" value="1"/>
</dbReference>
<feature type="binding site" evidence="15">
    <location>
        <position position="119"/>
    </location>
    <ligand>
        <name>Ca(2+)</name>
        <dbReference type="ChEBI" id="CHEBI:29108"/>
        <label>2</label>
    </ligand>
</feature>
<evidence type="ECO:0000256" key="11">
    <source>
        <dbReference type="ARBA" id="ARBA00023157"/>
    </source>
</evidence>
<dbReference type="InterPro" id="IPR001881">
    <property type="entry name" value="EGF-like_Ca-bd_dom"/>
</dbReference>
<dbReference type="Proteomes" id="UP000694427">
    <property type="component" value="Unplaced"/>
</dbReference>
<feature type="disulfide bond" evidence="13">
    <location>
        <begin position="488"/>
        <end position="523"/>
    </location>
</feature>
<dbReference type="InterPro" id="IPR001314">
    <property type="entry name" value="Peptidase_S1A"/>
</dbReference>